<dbReference type="EMBL" id="MN740237">
    <property type="protein sequence ID" value="QHT95247.1"/>
    <property type="molecule type" value="Genomic_DNA"/>
</dbReference>
<dbReference type="SUPFAM" id="SSF48452">
    <property type="entry name" value="TPR-like"/>
    <property type="match status" value="1"/>
</dbReference>
<dbReference type="Pfam" id="PF06041">
    <property type="entry name" value="DUF924"/>
    <property type="match status" value="1"/>
</dbReference>
<name>A0A6C0ITU7_9ZZZZ</name>
<accession>A0A6C0ITU7</accession>
<dbReference type="AlphaFoldDB" id="A0A6C0ITU7"/>
<dbReference type="Gene3D" id="1.20.58.320">
    <property type="entry name" value="TPR-like"/>
    <property type="match status" value="1"/>
</dbReference>
<proteinExistence type="predicted"/>
<dbReference type="Gene3D" id="1.25.40.10">
    <property type="entry name" value="Tetratricopeptide repeat domain"/>
    <property type="match status" value="1"/>
</dbReference>
<protein>
    <recommendedName>
        <fullName evidence="2">DUF924 domain-containing protein</fullName>
    </recommendedName>
</protein>
<dbReference type="InterPro" id="IPR011990">
    <property type="entry name" value="TPR-like_helical_dom_sf"/>
</dbReference>
<evidence type="ECO:0000313" key="1">
    <source>
        <dbReference type="EMBL" id="QHT95247.1"/>
    </source>
</evidence>
<evidence type="ECO:0008006" key="2">
    <source>
        <dbReference type="Google" id="ProtNLM"/>
    </source>
</evidence>
<organism evidence="1">
    <name type="scientific">viral metagenome</name>
    <dbReference type="NCBI Taxonomy" id="1070528"/>
    <lineage>
        <taxon>unclassified sequences</taxon>
        <taxon>metagenomes</taxon>
        <taxon>organismal metagenomes</taxon>
    </lineage>
</organism>
<sequence length="224" mass="26585">MDISRAKYILDYWFSKGRYTPDYDKWFMKSQDYDEEIREKFGDLLKEAEQGKGFGWLHTKDSYVAYIILLDQFSRHIYRGKGDAFKNDNGVMLFAELGYNIYKEQLVGYEYMFAFMPFLHSEVLGYQKKGALWFRVHKEIYGDNSSFKRRITSPSETATHGSINILSSDKEYNMLKSMEPHVKGHYETIHAYGRFPKRNAALGRESTPQEIEYMEREDVKKRPY</sequence>
<dbReference type="InterPro" id="IPR010323">
    <property type="entry name" value="DUF924"/>
</dbReference>
<reference evidence="1" key="1">
    <citation type="journal article" date="2020" name="Nature">
        <title>Giant virus diversity and host interactions through global metagenomics.</title>
        <authorList>
            <person name="Schulz F."/>
            <person name="Roux S."/>
            <person name="Paez-Espino D."/>
            <person name="Jungbluth S."/>
            <person name="Walsh D.A."/>
            <person name="Denef V.J."/>
            <person name="McMahon K.D."/>
            <person name="Konstantinidis K.T."/>
            <person name="Eloe-Fadrosh E.A."/>
            <person name="Kyrpides N.C."/>
            <person name="Woyke T."/>
        </authorList>
    </citation>
    <scope>NUCLEOTIDE SEQUENCE</scope>
    <source>
        <strain evidence="1">GVMAG-M-3300024261-37</strain>
    </source>
</reference>